<accession>A0A815CU23</accession>
<evidence type="ECO:0000256" key="1">
    <source>
        <dbReference type="SAM" id="Phobius"/>
    </source>
</evidence>
<keyword evidence="1" id="KW-0472">Membrane</keyword>
<dbReference type="AlphaFoldDB" id="A0A815CU23"/>
<evidence type="ECO:0000313" key="2">
    <source>
        <dbReference type="EMBL" id="CAF1288239.1"/>
    </source>
</evidence>
<dbReference type="OrthoDB" id="5591291at2759"/>
<organism evidence="2 3">
    <name type="scientific">Adineta ricciae</name>
    <name type="common">Rotifer</name>
    <dbReference type="NCBI Taxonomy" id="249248"/>
    <lineage>
        <taxon>Eukaryota</taxon>
        <taxon>Metazoa</taxon>
        <taxon>Spiralia</taxon>
        <taxon>Gnathifera</taxon>
        <taxon>Rotifera</taxon>
        <taxon>Eurotatoria</taxon>
        <taxon>Bdelloidea</taxon>
        <taxon>Adinetida</taxon>
        <taxon>Adinetidae</taxon>
        <taxon>Adineta</taxon>
    </lineage>
</organism>
<gene>
    <name evidence="2" type="ORF">EDS130_LOCUS29939</name>
</gene>
<dbReference type="EMBL" id="CAJNOJ010000206">
    <property type="protein sequence ID" value="CAF1288239.1"/>
    <property type="molecule type" value="Genomic_DNA"/>
</dbReference>
<evidence type="ECO:0000313" key="3">
    <source>
        <dbReference type="Proteomes" id="UP000663852"/>
    </source>
</evidence>
<comment type="caution">
    <text evidence="2">The sequence shown here is derived from an EMBL/GenBank/DDBJ whole genome shotgun (WGS) entry which is preliminary data.</text>
</comment>
<feature type="transmembrane region" description="Helical" evidence="1">
    <location>
        <begin position="6"/>
        <end position="26"/>
    </location>
</feature>
<keyword evidence="1" id="KW-1133">Transmembrane helix</keyword>
<keyword evidence="1" id="KW-0812">Transmembrane</keyword>
<feature type="transmembrane region" description="Helical" evidence="1">
    <location>
        <begin position="87"/>
        <end position="107"/>
    </location>
</feature>
<feature type="transmembrane region" description="Helical" evidence="1">
    <location>
        <begin position="47"/>
        <end position="67"/>
    </location>
</feature>
<proteinExistence type="predicted"/>
<feature type="transmembrane region" description="Helical" evidence="1">
    <location>
        <begin position="127"/>
        <end position="144"/>
    </location>
</feature>
<dbReference type="Proteomes" id="UP000663852">
    <property type="component" value="Unassembled WGS sequence"/>
</dbReference>
<reference evidence="2" key="1">
    <citation type="submission" date="2021-02" db="EMBL/GenBank/DDBJ databases">
        <authorList>
            <person name="Nowell W R."/>
        </authorList>
    </citation>
    <scope>NUCLEOTIDE SEQUENCE</scope>
</reference>
<name>A0A815CU23_ADIRI</name>
<feature type="transmembrane region" description="Helical" evidence="1">
    <location>
        <begin position="184"/>
        <end position="201"/>
    </location>
</feature>
<sequence>MEWAHRIAAAVIIFWVLQDVPFFIFVDIRSNVCGIYNSFWHAYYTYVCFWFLYMAIPITIMMIFGILAYRNLRGLTSMQLQGADQQLTLIICGQISMIIITVLPTCIQNAYAQITVTANKSAEQKSLEFFIANIISFLAAIGLGKKDSFSLTDLFGYGNGSFPDKIIYPVGTLPLSVANTGDNFLVKMEIAILLVLSAMLVQMGSLATDVSFENCENAFFDMSARAKETGCLEVGEQGTRFCFLGQQVAKRSARSLCLNRKKRSDESENTDCHHSESPDGTLCVTPDFIYQLGEASAENCTKVNNNKQKCVGHSAVITCNHDQWTITQVCKKGTKCQQRPKSNPDAFCAPKN</sequence>
<protein>
    <submittedName>
        <fullName evidence="2">Uncharacterized protein</fullName>
    </submittedName>
</protein>